<feature type="region of interest" description="Disordered" evidence="2">
    <location>
        <begin position="2060"/>
        <end position="2082"/>
    </location>
</feature>
<dbReference type="Proteomes" id="UP001283361">
    <property type="component" value="Unassembled WGS sequence"/>
</dbReference>
<feature type="region of interest" description="Disordered" evidence="2">
    <location>
        <begin position="251"/>
        <end position="282"/>
    </location>
</feature>
<feature type="region of interest" description="Disordered" evidence="2">
    <location>
        <begin position="1574"/>
        <end position="1661"/>
    </location>
</feature>
<dbReference type="Gene3D" id="4.10.280.10">
    <property type="entry name" value="Helix-loop-helix DNA-binding domain"/>
    <property type="match status" value="1"/>
</dbReference>
<feature type="region of interest" description="Disordered" evidence="2">
    <location>
        <begin position="1970"/>
        <end position="2005"/>
    </location>
</feature>
<dbReference type="PROSITE" id="PS50888">
    <property type="entry name" value="BHLH"/>
    <property type="match status" value="1"/>
</dbReference>
<feature type="region of interest" description="Disordered" evidence="2">
    <location>
        <begin position="1066"/>
        <end position="1099"/>
    </location>
</feature>
<dbReference type="SMART" id="SM00353">
    <property type="entry name" value="HLH"/>
    <property type="match status" value="1"/>
</dbReference>
<dbReference type="SUPFAM" id="SSF47459">
    <property type="entry name" value="HLH, helix-loop-helix DNA-binding domain"/>
    <property type="match status" value="1"/>
</dbReference>
<feature type="compositionally biased region" description="Polar residues" evidence="2">
    <location>
        <begin position="3002"/>
        <end position="3022"/>
    </location>
</feature>
<feature type="compositionally biased region" description="Basic residues" evidence="2">
    <location>
        <begin position="1602"/>
        <end position="1613"/>
    </location>
</feature>
<feature type="region of interest" description="Disordered" evidence="2">
    <location>
        <begin position="1005"/>
        <end position="1039"/>
    </location>
</feature>
<feature type="compositionally biased region" description="Basic and acidic residues" evidence="2">
    <location>
        <begin position="1"/>
        <end position="31"/>
    </location>
</feature>
<feature type="domain" description="BHLH" evidence="3">
    <location>
        <begin position="19"/>
        <end position="73"/>
    </location>
</feature>
<feature type="compositionally biased region" description="Low complexity" evidence="2">
    <location>
        <begin position="157"/>
        <end position="167"/>
    </location>
</feature>
<feature type="compositionally biased region" description="Low complexity" evidence="2">
    <location>
        <begin position="2768"/>
        <end position="2802"/>
    </location>
</feature>
<feature type="region of interest" description="Disordered" evidence="2">
    <location>
        <begin position="1890"/>
        <end position="1919"/>
    </location>
</feature>
<feature type="compositionally biased region" description="Low complexity" evidence="2">
    <location>
        <begin position="3146"/>
        <end position="3282"/>
    </location>
</feature>
<feature type="region of interest" description="Disordered" evidence="2">
    <location>
        <begin position="155"/>
        <end position="231"/>
    </location>
</feature>
<dbReference type="InterPro" id="IPR011598">
    <property type="entry name" value="bHLH_dom"/>
</dbReference>
<dbReference type="EMBL" id="JAWDGP010004108">
    <property type="protein sequence ID" value="KAK3767775.1"/>
    <property type="molecule type" value="Genomic_DNA"/>
</dbReference>
<feature type="region of interest" description="Disordered" evidence="2">
    <location>
        <begin position="3063"/>
        <end position="3103"/>
    </location>
</feature>
<protein>
    <recommendedName>
        <fullName evidence="3">BHLH domain-containing protein</fullName>
    </recommendedName>
</protein>
<organism evidence="4 5">
    <name type="scientific">Elysia crispata</name>
    <name type="common">lettuce slug</name>
    <dbReference type="NCBI Taxonomy" id="231223"/>
    <lineage>
        <taxon>Eukaryota</taxon>
        <taxon>Metazoa</taxon>
        <taxon>Spiralia</taxon>
        <taxon>Lophotrochozoa</taxon>
        <taxon>Mollusca</taxon>
        <taxon>Gastropoda</taxon>
        <taxon>Heterobranchia</taxon>
        <taxon>Euthyneura</taxon>
        <taxon>Panpulmonata</taxon>
        <taxon>Sacoglossa</taxon>
        <taxon>Placobranchoidea</taxon>
        <taxon>Plakobranchidae</taxon>
        <taxon>Elysia</taxon>
    </lineage>
</organism>
<feature type="compositionally biased region" description="Low complexity" evidence="2">
    <location>
        <begin position="2949"/>
        <end position="2977"/>
    </location>
</feature>
<feature type="compositionally biased region" description="Basic and acidic residues" evidence="2">
    <location>
        <begin position="1773"/>
        <end position="1787"/>
    </location>
</feature>
<evidence type="ECO:0000256" key="2">
    <source>
        <dbReference type="SAM" id="MobiDB-lite"/>
    </source>
</evidence>
<feature type="compositionally biased region" description="Polar residues" evidence="2">
    <location>
        <begin position="464"/>
        <end position="474"/>
    </location>
</feature>
<reference evidence="4" key="1">
    <citation type="journal article" date="2023" name="G3 (Bethesda)">
        <title>A reference genome for the long-term kleptoplast-retaining sea slug Elysia crispata morphotype clarki.</title>
        <authorList>
            <person name="Eastman K.E."/>
            <person name="Pendleton A.L."/>
            <person name="Shaikh M.A."/>
            <person name="Suttiyut T."/>
            <person name="Ogas R."/>
            <person name="Tomko P."/>
            <person name="Gavelis G."/>
            <person name="Widhalm J.R."/>
            <person name="Wisecaver J.H."/>
        </authorList>
    </citation>
    <scope>NUCLEOTIDE SEQUENCE</scope>
    <source>
        <strain evidence="4">ECLA1</strain>
    </source>
</reference>
<feature type="compositionally biased region" description="Basic residues" evidence="2">
    <location>
        <begin position="2385"/>
        <end position="2396"/>
    </location>
</feature>
<dbReference type="InterPro" id="IPR036638">
    <property type="entry name" value="HLH_DNA-bd_sf"/>
</dbReference>
<feature type="compositionally biased region" description="Polar residues" evidence="2">
    <location>
        <begin position="2831"/>
        <end position="2847"/>
    </location>
</feature>
<sequence length="3537" mass="362928">MSTSTKDGKDVSKKADREASRLLQNDQEKQRKEKIKTCIGEIAKELPPSSEHIDRKPSTLSIVSQAKEYIRKLKEQNSAYERNETTEPHQEELKRLRQAQADQIEKIRQLEETLKNYALEKVVKKNNDHNSEAVVSESESTRRRPKTINKLLEKQEQLQQQQQLSQEIHGVDGSSSLPALTSGGANSGGVGGLSGSFSQHHHTGGVSAGIVGTASNSTLPPSSLMPPSSSAASSSISIMTVAPTILSVKSPSIGQARGNHHHRHQPNGPSGRTTNNSINSSSAAVTTVVGSTAGSRINSSVSSVVSYLDVIGADFVNSLGGGDGGNLNLPAATASSSSVLSSSASQLTCSSSSVSSSLSAAMPARSSLDLHQQVQSSVSGIANCSNTSAMVGGGMQGTQELPLLQNHQGGLAANHSLLNFNSNANSQATEICVNNASALQTLASVATSTHMVGGMQPPSSSSSGCGNTPSQNMVASGMGLGPSPAVSLGQLQQQHQQPIMALSNTDAAPGLHPTCKQVIINGQVVTFTDQDPECQGANVMAGQQTLTLGSNPLQPNGPLHTQQHNQSNINLGSAIPGAPFSSNQQSTNSTIYTLNEHGQLVPLQPQGSQPNQLSALDLGAGNGGSNLLANLGAPPNLLPASLGGHVAQPGPNFSPIVSQCGPGGQAFTLLPGPQGTTLQTQLLPNGQILLGQQQQQVLSLGGLGGLQVINPLQGMVLNGMAGPSPANILAGGTGNPSLTVPGAGTATLNGATVKLIGNELKLVGPGDIPVSAQTGGGGGPTHVMVDGSLIPISTNPQTIVPPGSALPLSTVVGTSKPPQQLSLGGSSMLQFDPSNPGGAPILINTPGQPGALQLGPPHAQLQLGMPGAAHVPTSLSSSGGLGIFQQLSSSSVPPSLQQQLGAAIGGSVVVASTMVTSTVTTNALSSCISSPSVTASASASVGASKLIKGLPHIAPALNQTSQAHQGLISTSGVASMSSPGSFPNILPSALPQQFIINGHKVIAPPPKLIPPPTSSAMSSTKTAKNRKSSPSVSRASPVVTAQVAPQIVQRGLSPAATALTTVLPALSPGRADKGSTKSKSKKQQSLQKKATFERKLSTSSEGSIHKADLLAQATATAGISMEGETVGNVITEFSASLAVSTMGTIINTDGSSGVPASTITAMASSSLPCVTAGNLGVLSVSPAVVSSSSSSSSSGLNSSSMSHALNISSGSSGSSDHQLQIHIKSSPLNGLEEDDADNVQLIIDENCGGLSSVSPGATSVPPHSSTFSPPFALSIGAATFSTSDIVGTTGISSSQSLLLQTAAAGGDLSTPLVSPSFTIRSTTGNLARHTLSTSVVAAKFTSSSAITTNSMSSLSSSATSLSPALLSLPVTLGSTVTPVTASALNSSQTTIKTSVSSAIVSKNNLQPDDLFAHISSAIVQDYSSKAHTSTPSQFGAIGNVGMKLQSSTASTLSSTGINISLTSPMTALSVSTTISPTVAPIYTDISPPSSGSSISAYVPIAPAPTKSQGLLPSALNFGSDFGFGEQVIQALIGPEKPEAAVAPSLPTSKGRSRSKKASTLAATVLVDQSVIPNTPEKTDTVTVSSSKTDKLSTQESENVSAGKKRSGSKKKKSKAELQLEKEQRDKSQKEGILEKSDGNQKGVDKPKLNSSGGEENLMPVLEVSTDEEVKERILHSVSESKLLGSDGSQISLMDMVDKLEIFTSSANSPLLAASSVSSISVNTGCVDYAMAKSSMVPLIVTSSDANLKARCLSLKSSSPFSLPTQVVQPKAAVADDTKCAEKPEKSASRRASLPPKRESARRRRVDQLTKEPSPPRLDCKRSRKGSAASTMPFITTTAVNTTLTTRAKVTESASSAGDTGLFGSLSSLTGASTSDIYDFVDDEPGGLNFSQAPPTPAAKSPAKKTINTRKGRSSKNPTVATAVTASVSLAHSEPAVAASGAVSDTKAITSANSAGKSAAAAIVTNTIMTRSETKNANQKNSSKRNNKSKADQVSDNTKAPVSPVSVAIPPSTLSLATMVSPISLGSPPSAAALSSPTLSTPISASLATLSSFSTVPKSPPLFASTPTKPAPSATGKASSLSSSSTSSSLLLDSAANANSQNTITTSTLSNCAVTSSNSDLKKDSLSISSASVASVTSSAITPTTTNSLASTLEESFSMPMDFQQVMDFHNPPKLTGDNDAHEDPDNSMGLPGGDTLADFFSQNSPGKIMLAPSPPTLHNGVLSPSVELPALRTPAPPPMHHNHQEDHGLMLVDTEDRGNSGRNSSGSKNFVSPSNQPSKVGTSSSSSMTPGGKQQSMSRMHTPPPPERKSPGNTLAEISLRASTHSPSTQPPTPSLSLPPSTSPPPLSSSLAQSVSNGSRASASGNTSNLNSATSSCMKSSSAHNLHHHHHHHHHHEASATTASDPNPSALEDDDAPMPSLSTSSLDALSDILPLKPITSEIEESCAAVAAVEAAAAAAATSSSNQGPIGGHSTQPLSHVPLPTSELTNIGQMQQQRQPTPQHQHMEIQQQPQHHHQQQQQQQQHMDMQQRQNPLLAPQSSPHTLHPPSASTTPLPSPKHHASPGSASNAGSVHSMSPAAQQQQQQHHSCHKQQQQQQQMGGNTTNNSMMTSSGGVPALSHPPQHPSPSMNQMFPPLDSSPRNANFASPPSGSSMKLKHMSPSSSSVHTTPEHQQQTQQQQPNNQASYMNNQKQQQQQGAFSQGTSTNQALKKHYSTGDKMPDAHPNASPVAAASSASRMGSDNFAAFNNINSGANAASPGHSTANIPSMSSNNPSGFSFSLSSNGSANQQQQQSSCSANMNKNNGSGNSTAGSTNHRGAMPTLPQAASAIGTNLPLSSHPTHTSPYRSPFFPTPHPSMNLAVPSHSASTSTPSVLSHQGLNLHPLGNMEIQHPFSQTMDSSGGPPYGMIGAPSLMAFSNPPKLDIPPIAKSPTYNNSNASGNSGGGNSNANSASSNNTSNKSPGSNSNNYSGGANSSKEHGHSSASSSSSSSNRGYQGSSKATATAESIYQQQQKRPNTIQHPPAGLAAHMDPMARLGSLQSNGANNNSSTSFFGMGFPAPAPSPAPSSLASASMPLRHLPDTNPSSASTSGRYDYPAHLLPPSSHHVPSAMSFPPPHSQLPAAYGAHSSFTRDCARLDSSHIHQQPQQQQQVSQQQQQQSQQEASPRKPTSSKKSGSGSSSSSGHRGSNSSSSNSNSSTANHSHSPATSSSSSSSSRGHASNHHSSNTSNSGTSSSSHNNRNNNSSSSTNSSSSSSSQKRKTSSSSSSSSKKKSTGSQHSGYPSMDPMDTAMGGASMFEPSLSYFNFPPFSQSMSPPAARPHHQNEAATNMPPPPSFLGGMFNPSASARPISNSAATAGSKAAADMSAAAAASHFPLFHTRSPHSNSFFQAGGFGMNSMTGQHPGQAPHHHHHPHHSMGMPPHMTAAAAFGLFGGGGNDAASACAGGDNINIPQANKFLHQGMDHSGLQHGAHQTTASLYHSRPHSAQPHMMAAFYPHSFDSRTHMQQAFNSSMGPPPHFHAGLPPINFPMHDTH</sequence>
<feature type="compositionally biased region" description="Polar residues" evidence="2">
    <location>
        <begin position="2640"/>
        <end position="2654"/>
    </location>
</feature>
<evidence type="ECO:0000256" key="1">
    <source>
        <dbReference type="SAM" id="Coils"/>
    </source>
</evidence>
<accession>A0AAE1DFA1</accession>
<keyword evidence="5" id="KW-1185">Reference proteome</keyword>
<comment type="caution">
    <text evidence="4">The sequence shown here is derived from an EMBL/GenBank/DDBJ whole genome shotgun (WGS) entry which is preliminary data.</text>
</comment>
<feature type="compositionally biased region" description="Polar residues" evidence="2">
    <location>
        <begin position="2565"/>
        <end position="2580"/>
    </location>
</feature>
<feature type="compositionally biased region" description="Polar residues" evidence="2">
    <location>
        <begin position="2352"/>
        <end position="2371"/>
    </location>
</feature>
<gene>
    <name evidence="4" type="ORF">RRG08_044908</name>
</gene>
<name>A0AAE1DFA1_9GAST</name>
<feature type="compositionally biased region" description="Low complexity" evidence="2">
    <location>
        <begin position="2984"/>
        <end position="3001"/>
    </location>
</feature>
<feature type="region of interest" description="Disordered" evidence="2">
    <location>
        <begin position="3315"/>
        <end position="3347"/>
    </location>
</feature>
<feature type="compositionally biased region" description="Low complexity" evidence="2">
    <location>
        <begin position="2372"/>
        <end position="2382"/>
    </location>
</feature>
<evidence type="ECO:0000313" key="4">
    <source>
        <dbReference type="EMBL" id="KAK3767775.1"/>
    </source>
</evidence>
<feature type="compositionally biased region" description="Polar residues" evidence="2">
    <location>
        <begin position="2268"/>
        <end position="2299"/>
    </location>
</feature>
<feature type="compositionally biased region" description="Low complexity" evidence="2">
    <location>
        <begin position="1014"/>
        <end position="1039"/>
    </location>
</feature>
<feature type="region of interest" description="Disordered" evidence="2">
    <location>
        <begin position="2253"/>
        <end position="2423"/>
    </location>
</feature>
<feature type="compositionally biased region" description="Polar residues" evidence="2">
    <location>
        <begin position="2462"/>
        <end position="2477"/>
    </location>
</feature>
<feature type="compositionally biased region" description="Low complexity" evidence="2">
    <location>
        <begin position="2540"/>
        <end position="2554"/>
    </location>
</feature>
<feature type="region of interest" description="Disordered" evidence="2">
    <location>
        <begin position="1772"/>
        <end position="1830"/>
    </location>
</feature>
<proteinExistence type="predicted"/>
<feature type="compositionally biased region" description="Basic and acidic residues" evidence="2">
    <location>
        <begin position="1614"/>
        <end position="1647"/>
    </location>
</feature>
<feature type="compositionally biased region" description="Polar residues" evidence="2">
    <location>
        <begin position="2757"/>
        <end position="2767"/>
    </location>
</feature>
<feature type="compositionally biased region" description="Polar residues" evidence="2">
    <location>
        <begin position="2699"/>
        <end position="2710"/>
    </location>
</feature>
<feature type="compositionally biased region" description="Low complexity" evidence="2">
    <location>
        <begin position="2492"/>
        <end position="2532"/>
    </location>
</feature>
<feature type="compositionally biased region" description="Low complexity" evidence="2">
    <location>
        <begin position="270"/>
        <end position="282"/>
    </location>
</feature>
<dbReference type="GO" id="GO:0046983">
    <property type="term" value="F:protein dimerization activity"/>
    <property type="evidence" value="ECO:0007669"/>
    <property type="project" value="InterPro"/>
</dbReference>
<feature type="coiled-coil region" evidence="1">
    <location>
        <begin position="63"/>
        <end position="127"/>
    </location>
</feature>
<feature type="compositionally biased region" description="Gly residues" evidence="2">
    <location>
        <begin position="185"/>
        <end position="194"/>
    </location>
</feature>
<feature type="region of interest" description="Disordered" evidence="2">
    <location>
        <begin position="2462"/>
        <end position="2736"/>
    </location>
</feature>
<feature type="region of interest" description="Disordered" evidence="2">
    <location>
        <begin position="2927"/>
        <end position="3027"/>
    </location>
</feature>
<feature type="region of interest" description="Disordered" evidence="2">
    <location>
        <begin position="451"/>
        <end position="480"/>
    </location>
</feature>
<feature type="region of interest" description="Disordered" evidence="2">
    <location>
        <begin position="1"/>
        <end position="34"/>
    </location>
</feature>
<feature type="compositionally biased region" description="Low complexity" evidence="2">
    <location>
        <begin position="2581"/>
        <end position="2599"/>
    </location>
</feature>
<evidence type="ECO:0000259" key="3">
    <source>
        <dbReference type="PROSITE" id="PS50888"/>
    </source>
</evidence>
<feature type="region of interest" description="Disordered" evidence="2">
    <location>
        <begin position="3141"/>
        <end position="3296"/>
    </location>
</feature>
<feature type="compositionally biased region" description="Low complexity" evidence="2">
    <location>
        <begin position="217"/>
        <end position="231"/>
    </location>
</feature>
<feature type="region of interest" description="Disordered" evidence="2">
    <location>
        <begin position="2757"/>
        <end position="2853"/>
    </location>
</feature>
<keyword evidence="1" id="KW-0175">Coiled coil</keyword>
<feature type="region of interest" description="Disordered" evidence="2">
    <location>
        <begin position="3400"/>
        <end position="3425"/>
    </location>
</feature>
<feature type="compositionally biased region" description="Polar residues" evidence="2">
    <location>
        <begin position="2600"/>
        <end position="2614"/>
    </location>
</feature>
<feature type="compositionally biased region" description="Polar residues" evidence="2">
    <location>
        <begin position="3084"/>
        <end position="3093"/>
    </location>
</feature>
<evidence type="ECO:0000313" key="5">
    <source>
        <dbReference type="Proteomes" id="UP001283361"/>
    </source>
</evidence>
<dbReference type="Pfam" id="PF00010">
    <property type="entry name" value="HLH"/>
    <property type="match status" value="1"/>
</dbReference>
<feature type="compositionally biased region" description="Polar residues" evidence="2">
    <location>
        <begin position="2803"/>
        <end position="2817"/>
    </location>
</feature>
<feature type="compositionally biased region" description="Low complexity" evidence="2">
    <location>
        <begin position="2668"/>
        <end position="2685"/>
    </location>
</feature>